<evidence type="ECO:0000256" key="1">
    <source>
        <dbReference type="ARBA" id="ARBA00004448"/>
    </source>
</evidence>
<evidence type="ECO:0000256" key="2">
    <source>
        <dbReference type="ARBA" id="ARBA00006416"/>
    </source>
</evidence>
<sequence length="216" mass="23030">MSATFARAAARPFTPATFFSANTPNASSMIVRRITTGSKAASSAASTSSKTVPPASFFAAAFRRATNSTKSSNFYGRRFQSGAAGAGGAEAEGSWFKRMWDSPIGLKTVHFWAPVMKWALVIAGISDLARPAEKLSVTQNVALTATGLIWTRWCLIIKPRNIMLAAANFFLGVAGMVQCVRIYMARSAGGVTPEPLAEAIKGEVETVKETIKEAKQ</sequence>
<evidence type="ECO:0000313" key="11">
    <source>
        <dbReference type="Proteomes" id="UP001583186"/>
    </source>
</evidence>
<dbReference type="PANTHER" id="PTHR14154">
    <property type="entry name" value="UPF0041 BRAIN PROTEIN 44-RELATED"/>
    <property type="match status" value="1"/>
</dbReference>
<dbReference type="Proteomes" id="UP001583186">
    <property type="component" value="Unassembled WGS sequence"/>
</dbReference>
<evidence type="ECO:0000256" key="4">
    <source>
        <dbReference type="ARBA" id="ARBA00022692"/>
    </source>
</evidence>
<keyword evidence="4" id="KW-0812">Transmembrane</keyword>
<comment type="caution">
    <text evidence="10">The sequence shown here is derived from an EMBL/GenBank/DDBJ whole genome shotgun (WGS) entry which is preliminary data.</text>
</comment>
<proteinExistence type="inferred from homology"/>
<dbReference type="EMBL" id="JAWCUI010000095">
    <property type="protein sequence ID" value="KAL1888317.1"/>
    <property type="molecule type" value="Genomic_DNA"/>
</dbReference>
<evidence type="ECO:0000256" key="9">
    <source>
        <dbReference type="RuleBase" id="RU363100"/>
    </source>
</evidence>
<evidence type="ECO:0000256" key="5">
    <source>
        <dbReference type="ARBA" id="ARBA00022792"/>
    </source>
</evidence>
<comment type="function">
    <text evidence="9">Mediates the uptake of pyruvate into mitochondria.</text>
</comment>
<keyword evidence="11" id="KW-1185">Reference proteome</keyword>
<accession>A0ABR3YJC4</accession>
<organism evidence="10 11">
    <name type="scientific">Sporothrix stenoceras</name>
    <dbReference type="NCBI Taxonomy" id="5173"/>
    <lineage>
        <taxon>Eukaryota</taxon>
        <taxon>Fungi</taxon>
        <taxon>Dikarya</taxon>
        <taxon>Ascomycota</taxon>
        <taxon>Pezizomycotina</taxon>
        <taxon>Sordariomycetes</taxon>
        <taxon>Sordariomycetidae</taxon>
        <taxon>Ophiostomatales</taxon>
        <taxon>Ophiostomataceae</taxon>
        <taxon>Sporothrix</taxon>
    </lineage>
</organism>
<comment type="similarity">
    <text evidence="2 9">Belongs to the mitochondrial pyruvate carrier (MPC) (TC 2.A.105) family.</text>
</comment>
<evidence type="ECO:0000313" key="10">
    <source>
        <dbReference type="EMBL" id="KAL1888317.1"/>
    </source>
</evidence>
<protein>
    <recommendedName>
        <fullName evidence="9">Mitochondrial pyruvate carrier</fullName>
    </recommendedName>
</protein>
<keyword evidence="8" id="KW-0472">Membrane</keyword>
<keyword evidence="5 9" id="KW-0999">Mitochondrion inner membrane</keyword>
<gene>
    <name evidence="10" type="ORF">Sste5346_009642</name>
</gene>
<reference evidence="10 11" key="1">
    <citation type="journal article" date="2024" name="IMA Fungus">
        <title>IMA Genome - F19 : A genome assembly and annotation guide to empower mycologists, including annotated draft genome sequences of Ceratocystis pirilliformis, Diaporthe australafricana, Fusarium ophioides, Paecilomyces lecythidis, and Sporothrix stenoceras.</title>
        <authorList>
            <person name="Aylward J."/>
            <person name="Wilson A.M."/>
            <person name="Visagie C.M."/>
            <person name="Spraker J."/>
            <person name="Barnes I."/>
            <person name="Buitendag C."/>
            <person name="Ceriani C."/>
            <person name="Del Mar Angel L."/>
            <person name="du Plessis D."/>
            <person name="Fuchs T."/>
            <person name="Gasser K."/>
            <person name="Kramer D."/>
            <person name="Li W."/>
            <person name="Munsamy K."/>
            <person name="Piso A."/>
            <person name="Price J.L."/>
            <person name="Sonnekus B."/>
            <person name="Thomas C."/>
            <person name="van der Nest A."/>
            <person name="van Dijk A."/>
            <person name="van Heerden A."/>
            <person name="van Vuuren N."/>
            <person name="Yilmaz N."/>
            <person name="Duong T.A."/>
            <person name="van der Merwe N.A."/>
            <person name="Wingfield M.J."/>
            <person name="Wingfield B.D."/>
        </authorList>
    </citation>
    <scope>NUCLEOTIDE SEQUENCE [LARGE SCALE GENOMIC DNA]</scope>
    <source>
        <strain evidence="10 11">CMW 5346</strain>
    </source>
</reference>
<dbReference type="Pfam" id="PF03650">
    <property type="entry name" value="MPC"/>
    <property type="match status" value="1"/>
</dbReference>
<keyword evidence="6" id="KW-1133">Transmembrane helix</keyword>
<keyword evidence="3 9" id="KW-0813">Transport</keyword>
<keyword evidence="7 9" id="KW-0496">Mitochondrion</keyword>
<dbReference type="InterPro" id="IPR005336">
    <property type="entry name" value="MPC"/>
</dbReference>
<evidence type="ECO:0000256" key="3">
    <source>
        <dbReference type="ARBA" id="ARBA00022448"/>
    </source>
</evidence>
<comment type="subcellular location">
    <subcellularLocation>
        <location evidence="1 9">Mitochondrion inner membrane</location>
        <topology evidence="1 9">Multi-pass membrane protein</topology>
    </subcellularLocation>
</comment>
<name>A0ABR3YJC4_9PEZI</name>
<evidence type="ECO:0000256" key="8">
    <source>
        <dbReference type="ARBA" id="ARBA00023136"/>
    </source>
</evidence>
<evidence type="ECO:0000256" key="7">
    <source>
        <dbReference type="ARBA" id="ARBA00023128"/>
    </source>
</evidence>
<evidence type="ECO:0000256" key="6">
    <source>
        <dbReference type="ARBA" id="ARBA00022989"/>
    </source>
</evidence>